<dbReference type="RefSeq" id="WP_116682518.1">
    <property type="nucleotide sequence ID" value="NZ_QURL01000003.1"/>
</dbReference>
<comment type="caution">
    <text evidence="5">The sequence shown here is derived from an EMBL/GenBank/DDBJ whole genome shotgun (WGS) entry which is preliminary data.</text>
</comment>
<organism evidence="5 6">
    <name type="scientific">Fulvimarina endophytica</name>
    <dbReference type="NCBI Taxonomy" id="2293836"/>
    <lineage>
        <taxon>Bacteria</taxon>
        <taxon>Pseudomonadati</taxon>
        <taxon>Pseudomonadota</taxon>
        <taxon>Alphaproteobacteria</taxon>
        <taxon>Hyphomicrobiales</taxon>
        <taxon>Aurantimonadaceae</taxon>
        <taxon>Fulvimarina</taxon>
    </lineage>
</organism>
<evidence type="ECO:0000313" key="6">
    <source>
        <dbReference type="Proteomes" id="UP000264310"/>
    </source>
</evidence>
<dbReference type="InterPro" id="IPR036388">
    <property type="entry name" value="WH-like_DNA-bd_sf"/>
</dbReference>
<dbReference type="GO" id="GO:0003700">
    <property type="term" value="F:DNA-binding transcription factor activity"/>
    <property type="evidence" value="ECO:0007669"/>
    <property type="project" value="InterPro"/>
</dbReference>
<keyword evidence="1" id="KW-0805">Transcription regulation</keyword>
<evidence type="ECO:0000313" key="5">
    <source>
        <dbReference type="EMBL" id="RFC64099.1"/>
    </source>
</evidence>
<name>A0A371X4H1_9HYPH</name>
<sequence>MNQTPDPRHFSSPTGDDCPHLRFIERMGDHMELEGMPRIAGRLFGLFLVDPGPISFSELAERLSISRGSISTNTRLLEGKGLIERVDVPGERQDYFRLADRPFVNMIHGITARMRETMETIEADCRARKDAGVAQSAEAAGEPVPGGMRAAHEFFAECIGTLEGLAARLAKRGGEVKP</sequence>
<dbReference type="InterPro" id="IPR036390">
    <property type="entry name" value="WH_DNA-bd_sf"/>
</dbReference>
<keyword evidence="3" id="KW-0804">Transcription</keyword>
<protein>
    <submittedName>
        <fullName evidence="5">MarR family transcriptional regulator</fullName>
    </submittedName>
</protein>
<reference evidence="5 6" key="1">
    <citation type="submission" date="2018-08" db="EMBL/GenBank/DDBJ databases">
        <title>Fulvimarina sp. 85, whole genome shotgun sequence.</title>
        <authorList>
            <person name="Tuo L."/>
        </authorList>
    </citation>
    <scope>NUCLEOTIDE SEQUENCE [LARGE SCALE GENOMIC DNA]</scope>
    <source>
        <strain evidence="5 6">85</strain>
    </source>
</reference>
<proteinExistence type="predicted"/>
<evidence type="ECO:0000256" key="2">
    <source>
        <dbReference type="ARBA" id="ARBA00023125"/>
    </source>
</evidence>
<evidence type="ECO:0000256" key="1">
    <source>
        <dbReference type="ARBA" id="ARBA00023015"/>
    </source>
</evidence>
<dbReference type="GO" id="GO:0003677">
    <property type="term" value="F:DNA binding"/>
    <property type="evidence" value="ECO:0007669"/>
    <property type="project" value="UniProtKB-KW"/>
</dbReference>
<dbReference type="Proteomes" id="UP000264310">
    <property type="component" value="Unassembled WGS sequence"/>
</dbReference>
<evidence type="ECO:0000259" key="4">
    <source>
        <dbReference type="Pfam" id="PF12802"/>
    </source>
</evidence>
<dbReference type="EMBL" id="QURL01000003">
    <property type="protein sequence ID" value="RFC64099.1"/>
    <property type="molecule type" value="Genomic_DNA"/>
</dbReference>
<accession>A0A371X4H1</accession>
<dbReference type="InterPro" id="IPR000835">
    <property type="entry name" value="HTH_MarR-typ"/>
</dbReference>
<keyword evidence="6" id="KW-1185">Reference proteome</keyword>
<dbReference type="AlphaFoldDB" id="A0A371X4H1"/>
<dbReference type="PANTHER" id="PTHR38465:SF2">
    <property type="entry name" value="HTH-TYPE TRANSCRIPTIONAL REGULATOR MMPR5"/>
    <property type="match status" value="1"/>
</dbReference>
<dbReference type="OrthoDB" id="2733322at2"/>
<dbReference type="SUPFAM" id="SSF46785">
    <property type="entry name" value="Winged helix' DNA-binding domain"/>
    <property type="match status" value="1"/>
</dbReference>
<dbReference type="PANTHER" id="PTHR38465">
    <property type="entry name" value="HTH-TYPE TRANSCRIPTIONAL REGULATOR MJ1563-RELATED"/>
    <property type="match status" value="1"/>
</dbReference>
<feature type="domain" description="HTH marR-type" evidence="4">
    <location>
        <begin position="35"/>
        <end position="92"/>
    </location>
</feature>
<dbReference type="Pfam" id="PF12802">
    <property type="entry name" value="MarR_2"/>
    <property type="match status" value="1"/>
</dbReference>
<dbReference type="InterPro" id="IPR052362">
    <property type="entry name" value="HTH-GbsR_regulator"/>
</dbReference>
<dbReference type="InterPro" id="IPR011991">
    <property type="entry name" value="ArsR-like_HTH"/>
</dbReference>
<gene>
    <name evidence="5" type="ORF">DYI37_06970</name>
</gene>
<keyword evidence="2" id="KW-0238">DNA-binding</keyword>
<dbReference type="Gene3D" id="1.10.10.10">
    <property type="entry name" value="Winged helix-like DNA-binding domain superfamily/Winged helix DNA-binding domain"/>
    <property type="match status" value="1"/>
</dbReference>
<dbReference type="CDD" id="cd00090">
    <property type="entry name" value="HTH_ARSR"/>
    <property type="match status" value="1"/>
</dbReference>
<evidence type="ECO:0000256" key="3">
    <source>
        <dbReference type="ARBA" id="ARBA00023163"/>
    </source>
</evidence>